<dbReference type="Pfam" id="PF01494">
    <property type="entry name" value="FAD_binding_3"/>
    <property type="match status" value="1"/>
</dbReference>
<keyword evidence="3" id="KW-0285">Flavoprotein</keyword>
<dbReference type="SUPFAM" id="SSF51905">
    <property type="entry name" value="FAD/NAD(P)-binding domain"/>
    <property type="match status" value="1"/>
</dbReference>
<comment type="cofactor">
    <cofactor evidence="1">
        <name>FAD</name>
        <dbReference type="ChEBI" id="CHEBI:57692"/>
    </cofactor>
</comment>
<proteinExistence type="inferred from homology"/>
<keyword evidence="5" id="KW-0560">Oxidoreductase</keyword>
<sequence length="450" mass="49856">MIQKNDDSLGPDVRREALLDISVIIVGAGVGGLMAALECWRVGCSVRVFERSEYNITTGDSFSIGQPAIDALHHWPWMAKKNQEIVRNPLMAIHNQAGIRQLGPMELTNMIAGGADFSPIWRHSRPKFHDMLLQQLGRIGLHVDYDHEVVEYYENMEGASAGVVMKSGVKYDADLVIAADGIRGPSGSLINGKPVPARSSGSAVFRAAYPVQLATADPLVANRFTLDASGREVAEMWMGPGTHALITRTAEQMEWIISHPDNTHATESWNHRVDPDEVIKYTSTLPEWPPIANRLIKTAPKDCIVDWRLMWRDPQPRWTSSGGRLVQLGDAAHTFLPSSGNGASQAIEDAVSLAACLALAACSTLGVLNRDKGQAAEADAKDRLFRFGRWVYNHNPELYAKSRYKDALDHLQLGVPFQNTNVCDSWDGRVWTIDELVESQKRRRLDDICQ</sequence>
<dbReference type="Proteomes" id="UP001169217">
    <property type="component" value="Unassembled WGS sequence"/>
</dbReference>
<accession>A0ABQ9PA82</accession>
<dbReference type="PANTHER" id="PTHR13789">
    <property type="entry name" value="MONOOXYGENASE"/>
    <property type="match status" value="1"/>
</dbReference>
<dbReference type="InterPro" id="IPR002938">
    <property type="entry name" value="FAD-bd"/>
</dbReference>
<evidence type="ECO:0000259" key="7">
    <source>
        <dbReference type="Pfam" id="PF01494"/>
    </source>
</evidence>
<dbReference type="PANTHER" id="PTHR13789:SF315">
    <property type="entry name" value="FAD-DEPENDENT MONOOXYGENASE MDPD"/>
    <property type="match status" value="1"/>
</dbReference>
<dbReference type="SUPFAM" id="SSF54373">
    <property type="entry name" value="FAD-linked reductases, C-terminal domain"/>
    <property type="match status" value="1"/>
</dbReference>
<feature type="domain" description="FAD-binding" evidence="7">
    <location>
        <begin position="21"/>
        <end position="359"/>
    </location>
</feature>
<evidence type="ECO:0000313" key="9">
    <source>
        <dbReference type="Proteomes" id="UP001169217"/>
    </source>
</evidence>
<dbReference type="EMBL" id="JARUPT010001119">
    <property type="protein sequence ID" value="KAK0367739.1"/>
    <property type="molecule type" value="Genomic_DNA"/>
</dbReference>
<dbReference type="Gene3D" id="3.50.50.60">
    <property type="entry name" value="FAD/NAD(P)-binding domain"/>
    <property type="match status" value="1"/>
</dbReference>
<evidence type="ECO:0000256" key="4">
    <source>
        <dbReference type="ARBA" id="ARBA00022827"/>
    </source>
</evidence>
<name>A0ABQ9PA82_9PEZI</name>
<dbReference type="InterPro" id="IPR050493">
    <property type="entry name" value="FAD-dep_Monooxygenase_BioMet"/>
</dbReference>
<evidence type="ECO:0000256" key="1">
    <source>
        <dbReference type="ARBA" id="ARBA00001974"/>
    </source>
</evidence>
<comment type="similarity">
    <text evidence="2">Belongs to the paxM FAD-dependent monooxygenase family.</text>
</comment>
<evidence type="ECO:0000256" key="6">
    <source>
        <dbReference type="ARBA" id="ARBA00023033"/>
    </source>
</evidence>
<organism evidence="8 9">
    <name type="scientific">Colletotrichum limetticola</name>
    <dbReference type="NCBI Taxonomy" id="1209924"/>
    <lineage>
        <taxon>Eukaryota</taxon>
        <taxon>Fungi</taxon>
        <taxon>Dikarya</taxon>
        <taxon>Ascomycota</taxon>
        <taxon>Pezizomycotina</taxon>
        <taxon>Sordariomycetes</taxon>
        <taxon>Hypocreomycetidae</taxon>
        <taxon>Glomerellales</taxon>
        <taxon>Glomerellaceae</taxon>
        <taxon>Colletotrichum</taxon>
        <taxon>Colletotrichum acutatum species complex</taxon>
    </lineage>
</organism>
<evidence type="ECO:0000313" key="8">
    <source>
        <dbReference type="EMBL" id="KAK0367739.1"/>
    </source>
</evidence>
<evidence type="ECO:0000256" key="3">
    <source>
        <dbReference type="ARBA" id="ARBA00022630"/>
    </source>
</evidence>
<dbReference type="InterPro" id="IPR036188">
    <property type="entry name" value="FAD/NAD-bd_sf"/>
</dbReference>
<evidence type="ECO:0000256" key="5">
    <source>
        <dbReference type="ARBA" id="ARBA00023002"/>
    </source>
</evidence>
<protein>
    <submittedName>
        <fullName evidence="8">FAD binding domain protein</fullName>
    </submittedName>
</protein>
<keyword evidence="6" id="KW-0503">Monooxygenase</keyword>
<dbReference type="PRINTS" id="PR00420">
    <property type="entry name" value="RNGMNOXGNASE"/>
</dbReference>
<evidence type="ECO:0000256" key="2">
    <source>
        <dbReference type="ARBA" id="ARBA00007992"/>
    </source>
</evidence>
<reference evidence="8" key="1">
    <citation type="submission" date="2023-04" db="EMBL/GenBank/DDBJ databases">
        <title>Colletotrichum limetticola genome sequence.</title>
        <authorList>
            <person name="Baroncelli R."/>
        </authorList>
    </citation>
    <scope>NUCLEOTIDE SEQUENCE</scope>
    <source>
        <strain evidence="8">KLA-Anderson</strain>
    </source>
</reference>
<gene>
    <name evidence="8" type="ORF">CLIM01_14903</name>
</gene>
<keyword evidence="9" id="KW-1185">Reference proteome</keyword>
<keyword evidence="4" id="KW-0274">FAD</keyword>
<comment type="caution">
    <text evidence="8">The sequence shown here is derived from an EMBL/GenBank/DDBJ whole genome shotgun (WGS) entry which is preliminary data.</text>
</comment>